<dbReference type="AlphaFoldDB" id="A0A5E4ZQ10"/>
<feature type="compositionally biased region" description="Polar residues" evidence="1">
    <location>
        <begin position="1"/>
        <end position="10"/>
    </location>
</feature>
<accession>A0A5E4ZQ10</accession>
<reference evidence="2 3" key="1">
    <citation type="submission" date="2019-08" db="EMBL/GenBank/DDBJ databases">
        <authorList>
            <person name="Peeters C."/>
        </authorList>
    </citation>
    <scope>NUCLEOTIDE SEQUENCE [LARGE SCALE GENOMIC DNA]</scope>
    <source>
        <strain evidence="2 3">LMG 31118</strain>
    </source>
</reference>
<dbReference type="Proteomes" id="UP000414136">
    <property type="component" value="Unassembled WGS sequence"/>
</dbReference>
<name>A0A5E4ZQ10_9BURK</name>
<dbReference type="EMBL" id="CABPSQ010000002">
    <property type="protein sequence ID" value="VVE63304.1"/>
    <property type="molecule type" value="Genomic_DNA"/>
</dbReference>
<dbReference type="Pfam" id="PF11811">
    <property type="entry name" value="DUF3331"/>
    <property type="match status" value="1"/>
</dbReference>
<evidence type="ECO:0008006" key="4">
    <source>
        <dbReference type="Google" id="ProtNLM"/>
    </source>
</evidence>
<organism evidence="2 3">
    <name type="scientific">Pandoraea captiosa</name>
    <dbReference type="NCBI Taxonomy" id="2508302"/>
    <lineage>
        <taxon>Bacteria</taxon>
        <taxon>Pseudomonadati</taxon>
        <taxon>Pseudomonadota</taxon>
        <taxon>Betaproteobacteria</taxon>
        <taxon>Burkholderiales</taxon>
        <taxon>Burkholderiaceae</taxon>
        <taxon>Pandoraea</taxon>
    </lineage>
</organism>
<feature type="region of interest" description="Disordered" evidence="1">
    <location>
        <begin position="1"/>
        <end position="42"/>
    </location>
</feature>
<evidence type="ECO:0000313" key="2">
    <source>
        <dbReference type="EMBL" id="VVE63304.1"/>
    </source>
</evidence>
<proteinExistence type="predicted"/>
<dbReference type="OrthoDB" id="9152922at2"/>
<evidence type="ECO:0000313" key="3">
    <source>
        <dbReference type="Proteomes" id="UP000414136"/>
    </source>
</evidence>
<evidence type="ECO:0000256" key="1">
    <source>
        <dbReference type="SAM" id="MobiDB-lite"/>
    </source>
</evidence>
<feature type="compositionally biased region" description="Low complexity" evidence="1">
    <location>
        <begin position="11"/>
        <end position="38"/>
    </location>
</feature>
<sequence length="162" mass="17633">MRSDRTNCPNRSGSSRTSGAASSATSPTSTTSRASRSSRAARDQGVWQHTVAMLDAEPVVCHPVIPYTRRAPIVRVLEISSELTITVSWNDPTGGNYGAQIWRIRKAHHPGVCALTNETIDVGDFVYRPLFGDVPPLNADAMISAEAIRAMRESENRELEPA</sequence>
<gene>
    <name evidence="2" type="ORF">PCA31118_01207</name>
</gene>
<dbReference type="InterPro" id="IPR021769">
    <property type="entry name" value="DUF3331"/>
</dbReference>
<protein>
    <recommendedName>
        <fullName evidence="4">DUF3331 domain-containing protein</fullName>
    </recommendedName>
</protein>
<dbReference type="RefSeq" id="WP_084070258.1">
    <property type="nucleotide sequence ID" value="NZ_CABPSQ010000002.1"/>
</dbReference>
<keyword evidence="3" id="KW-1185">Reference proteome</keyword>